<comment type="caution">
    <text evidence="1">The sequence shown here is derived from an EMBL/GenBank/DDBJ whole genome shotgun (WGS) entry which is preliminary data.</text>
</comment>
<accession>A0A9P3LFW0</accession>
<dbReference type="Proteomes" id="UP000703269">
    <property type="component" value="Unassembled WGS sequence"/>
</dbReference>
<evidence type="ECO:0000313" key="1">
    <source>
        <dbReference type="EMBL" id="GJE92442.1"/>
    </source>
</evidence>
<keyword evidence="2" id="KW-1185">Reference proteome</keyword>
<sequence length="112" mass="11353">MGSGLSVCSDGQIGIATTFAGYSTTSFYGVLLDHKASEISSSNAIAGNFDNPAQAAPCVGTYDNGASVQCSSDGTVISATDTQGNKWNCNKNTSPIEGAAATFTMYACCSRA</sequence>
<reference evidence="1 2" key="1">
    <citation type="submission" date="2021-08" db="EMBL/GenBank/DDBJ databases">
        <title>Draft Genome Sequence of Phanerochaete sordida strain YK-624.</title>
        <authorList>
            <person name="Mori T."/>
            <person name="Dohra H."/>
            <person name="Suzuki T."/>
            <person name="Kawagishi H."/>
            <person name="Hirai H."/>
        </authorList>
    </citation>
    <scope>NUCLEOTIDE SEQUENCE [LARGE SCALE GENOMIC DNA]</scope>
    <source>
        <strain evidence="1 2">YK-624</strain>
    </source>
</reference>
<dbReference type="EMBL" id="BPQB01000026">
    <property type="protein sequence ID" value="GJE92442.1"/>
    <property type="molecule type" value="Genomic_DNA"/>
</dbReference>
<proteinExistence type="predicted"/>
<dbReference type="OrthoDB" id="10470532at2759"/>
<organism evidence="1 2">
    <name type="scientific">Phanerochaete sordida</name>
    <dbReference type="NCBI Taxonomy" id="48140"/>
    <lineage>
        <taxon>Eukaryota</taxon>
        <taxon>Fungi</taxon>
        <taxon>Dikarya</taxon>
        <taxon>Basidiomycota</taxon>
        <taxon>Agaricomycotina</taxon>
        <taxon>Agaricomycetes</taxon>
        <taxon>Polyporales</taxon>
        <taxon>Phanerochaetaceae</taxon>
        <taxon>Phanerochaete</taxon>
    </lineage>
</organism>
<name>A0A9P3LFW0_9APHY</name>
<protein>
    <submittedName>
        <fullName evidence="1">Uncharacterized protein</fullName>
    </submittedName>
</protein>
<gene>
    <name evidence="1" type="ORF">PsYK624_085960</name>
</gene>
<evidence type="ECO:0000313" key="2">
    <source>
        <dbReference type="Proteomes" id="UP000703269"/>
    </source>
</evidence>
<dbReference type="AlphaFoldDB" id="A0A9P3LFW0"/>